<dbReference type="AlphaFoldDB" id="T1J2K3"/>
<dbReference type="GO" id="GO:0044218">
    <property type="term" value="C:other organism cell membrane"/>
    <property type="evidence" value="ECO:0007669"/>
    <property type="project" value="UniProtKB-KW"/>
</dbReference>
<dbReference type="EnsemblMetazoa" id="SMAR007798-RA">
    <property type="protein sequence ID" value="SMAR007798-PA"/>
    <property type="gene ID" value="SMAR007798"/>
</dbReference>
<dbReference type="Gene3D" id="2.60.270.20">
    <property type="entry name" value="Cytolysin/lectin"/>
    <property type="match status" value="1"/>
</dbReference>
<dbReference type="InterPro" id="IPR016186">
    <property type="entry name" value="C-type_lectin-like/link_sf"/>
</dbReference>
<dbReference type="HOGENOM" id="CLU_452942_0_0_1"/>
<reference evidence="10" key="1">
    <citation type="submission" date="2011-05" db="EMBL/GenBank/DDBJ databases">
        <authorList>
            <person name="Richards S.R."/>
            <person name="Qu J."/>
            <person name="Jiang H."/>
            <person name="Jhangiani S.N."/>
            <person name="Agravi P."/>
            <person name="Goodspeed R."/>
            <person name="Gross S."/>
            <person name="Mandapat C."/>
            <person name="Jackson L."/>
            <person name="Mathew T."/>
            <person name="Pu L."/>
            <person name="Thornton R."/>
            <person name="Saada N."/>
            <person name="Wilczek-Boney K.B."/>
            <person name="Lee S."/>
            <person name="Kovar C."/>
            <person name="Wu Y."/>
            <person name="Scherer S.E."/>
            <person name="Worley K.C."/>
            <person name="Muzny D.M."/>
            <person name="Gibbs R."/>
        </authorList>
    </citation>
    <scope>NUCLEOTIDE SEQUENCE</scope>
    <source>
        <strain evidence="10">Brora</strain>
    </source>
</reference>
<organism evidence="9 10">
    <name type="scientific">Strigamia maritima</name>
    <name type="common">European centipede</name>
    <name type="synonym">Geophilus maritimus</name>
    <dbReference type="NCBI Taxonomy" id="126957"/>
    <lineage>
        <taxon>Eukaryota</taxon>
        <taxon>Metazoa</taxon>
        <taxon>Ecdysozoa</taxon>
        <taxon>Arthropoda</taxon>
        <taxon>Myriapoda</taxon>
        <taxon>Chilopoda</taxon>
        <taxon>Pleurostigmophora</taxon>
        <taxon>Geophilomorpha</taxon>
        <taxon>Linotaeniidae</taxon>
        <taxon>Strigamia</taxon>
    </lineage>
</organism>
<keyword evidence="10" id="KW-1185">Reference proteome</keyword>
<keyword evidence="5" id="KW-1053">Target membrane</keyword>
<dbReference type="InterPro" id="IPR015926">
    <property type="entry name" value="Cytolysin/lectin"/>
</dbReference>
<dbReference type="EMBL" id="JH431806">
    <property type="status" value="NOT_ANNOTATED_CDS"/>
    <property type="molecule type" value="Genomic_DNA"/>
</dbReference>
<dbReference type="PANTHER" id="PTHR40388">
    <property type="entry name" value="BRYOPORIN"/>
    <property type="match status" value="1"/>
</dbReference>
<dbReference type="CDD" id="cd00037">
    <property type="entry name" value="CLECT"/>
    <property type="match status" value="1"/>
</dbReference>
<feature type="transmembrane region" description="Helical" evidence="7">
    <location>
        <begin position="239"/>
        <end position="263"/>
    </location>
</feature>
<evidence type="ECO:0000259" key="8">
    <source>
        <dbReference type="PROSITE" id="PS50041"/>
    </source>
</evidence>
<proteinExistence type="predicted"/>
<dbReference type="PROSITE" id="PS50041">
    <property type="entry name" value="C_TYPE_LECTIN_2"/>
    <property type="match status" value="1"/>
</dbReference>
<evidence type="ECO:0000256" key="5">
    <source>
        <dbReference type="ARBA" id="ARBA00023298"/>
    </source>
</evidence>
<keyword evidence="4" id="KW-1015">Disulfide bond</keyword>
<dbReference type="InterPro" id="IPR050677">
    <property type="entry name" value="Actinoporin_PFT"/>
</dbReference>
<reference evidence="9" key="2">
    <citation type="submission" date="2015-02" db="UniProtKB">
        <authorList>
            <consortium name="EnsemblMetazoa"/>
        </authorList>
    </citation>
    <scope>IDENTIFICATION</scope>
</reference>
<evidence type="ECO:0000256" key="2">
    <source>
        <dbReference type="ARBA" id="ARBA00004532"/>
    </source>
</evidence>
<dbReference type="Gene3D" id="3.10.100.10">
    <property type="entry name" value="Mannose-Binding Protein A, subunit A"/>
    <property type="match status" value="1"/>
</dbReference>
<dbReference type="GO" id="GO:0042151">
    <property type="term" value="C:nematocyst"/>
    <property type="evidence" value="ECO:0007669"/>
    <property type="project" value="UniProtKB-SubCell"/>
</dbReference>
<dbReference type="Proteomes" id="UP000014500">
    <property type="component" value="Unassembled WGS sequence"/>
</dbReference>
<evidence type="ECO:0000256" key="7">
    <source>
        <dbReference type="SAM" id="Phobius"/>
    </source>
</evidence>
<dbReference type="PROSITE" id="PS00615">
    <property type="entry name" value="C_TYPE_LECTIN_1"/>
    <property type="match status" value="1"/>
</dbReference>
<dbReference type="InterPro" id="IPR016187">
    <property type="entry name" value="CTDL_fold"/>
</dbReference>
<dbReference type="Pfam" id="PF00059">
    <property type="entry name" value="Lectin_C"/>
    <property type="match status" value="1"/>
</dbReference>
<dbReference type="SUPFAM" id="SSF56436">
    <property type="entry name" value="C-type lectin-like"/>
    <property type="match status" value="1"/>
</dbReference>
<protein>
    <recommendedName>
        <fullName evidence="8">C-type lectin domain-containing protein</fullName>
    </recommendedName>
</protein>
<keyword evidence="3" id="KW-1052">Target cell membrane</keyword>
<dbReference type="SMART" id="SM00034">
    <property type="entry name" value="CLECT"/>
    <property type="match status" value="1"/>
</dbReference>
<evidence type="ECO:0000256" key="3">
    <source>
        <dbReference type="ARBA" id="ARBA00022537"/>
    </source>
</evidence>
<evidence type="ECO:0000313" key="10">
    <source>
        <dbReference type="Proteomes" id="UP000014500"/>
    </source>
</evidence>
<keyword evidence="7" id="KW-0472">Membrane</keyword>
<comment type="subcellular location">
    <subcellularLocation>
        <location evidence="2">Nematocyst</location>
    </subcellularLocation>
    <subcellularLocation>
        <location evidence="1">Target cell membrane</location>
    </subcellularLocation>
</comment>
<dbReference type="InterPro" id="IPR018378">
    <property type="entry name" value="C-type_lectin_CS"/>
</dbReference>
<evidence type="ECO:0000256" key="4">
    <source>
        <dbReference type="ARBA" id="ARBA00023157"/>
    </source>
</evidence>
<evidence type="ECO:0000313" key="9">
    <source>
        <dbReference type="EnsemblMetazoa" id="SMAR007798-PA"/>
    </source>
</evidence>
<evidence type="ECO:0000256" key="6">
    <source>
        <dbReference type="ARBA" id="ARBA00023331"/>
    </source>
</evidence>
<keyword evidence="6" id="KW-0166">Nematocyst</keyword>
<dbReference type="PANTHER" id="PTHR40388:SF1">
    <property type="entry name" value="BRYOPORIN"/>
    <property type="match status" value="1"/>
</dbReference>
<accession>T1J2K3</accession>
<dbReference type="InterPro" id="IPR001304">
    <property type="entry name" value="C-type_lectin-like"/>
</dbReference>
<keyword evidence="7" id="KW-1133">Transmembrane helix</keyword>
<feature type="domain" description="C-type lectin" evidence="8">
    <location>
        <begin position="363"/>
        <end position="474"/>
    </location>
</feature>
<name>T1J2K3_STRMM</name>
<dbReference type="SUPFAM" id="SSF63724">
    <property type="entry name" value="Cytolysin/lectin"/>
    <property type="match status" value="1"/>
</dbReference>
<sequence>MGNFYSNSESNEAMKTSTQDVVYRATSMAYESSGCACCIAINNSTEFSLQNPSFYCSTGTLQAMPKRIESEYTAIILAESRLFYSEGTCGVISYEIKFADGRDKKLQIVWYVPPYFKHFVCGSSINIRIGSEIANEDLFDKMYKCNTKDAGYWCNAVATPHHIFNLDQFEAEVFMTNKAKTPLIIDLRKRLFISCLVEMRNVVNWLYPDTKYDADNDTETETGTTATSKTGSRRKGRHVIAWIIVCMVMIILFGSGLLFGYFIRLFETVDCATEPSAKRHQNRSSWNGSHLAVCKENPPLAMSPYHHRNWQSSELSRQIGTVITYHCTLNQHSFVYRMVMCDKKLEWRVIMNEWNPLICKNKYHIETKLMNYDEAKESCLKKGGELAIARTLDEESRIRKVIDRGGAKCQKVFLAAKEDVSDMWRWLSKEKLDLNKTHWTYDYPKGVHRCVILVRSTMKWVNEDCTNPHCFICEEDYGSCFGHGKCLAVSYQMSFKYAEIACSNMAHSLVTNFPNKMSETRKLRSAINTIDPSVCSTFYIGLRLKYRIYSSDTDEKNASVLQSGCITLDKSHNYRHLHGVPCESKACSICLFQGPDRPGFKNV</sequence>
<evidence type="ECO:0000256" key="1">
    <source>
        <dbReference type="ARBA" id="ARBA00004175"/>
    </source>
</evidence>
<keyword evidence="7" id="KW-0812">Transmembrane</keyword>